<dbReference type="KEGG" id="bvi:Bcep1808_7698"/>
<proteinExistence type="predicted"/>
<evidence type="ECO:0000313" key="1">
    <source>
        <dbReference type="EMBL" id="ABO60568.1"/>
    </source>
</evidence>
<gene>
    <name evidence="1" type="ordered locus">Bcep1808_7698</name>
</gene>
<reference evidence="1 2" key="1">
    <citation type="submission" date="2007-03" db="EMBL/GenBank/DDBJ databases">
        <title>Complete sequence of plasmid pBVIE05 of Burkholderia vietnamiensis G4.</title>
        <authorList>
            <consortium name="US DOE Joint Genome Institute"/>
            <person name="Copeland A."/>
            <person name="Lucas S."/>
            <person name="Lapidus A."/>
            <person name="Barry K."/>
            <person name="Detter J.C."/>
            <person name="Glavina del Rio T."/>
            <person name="Hammon N."/>
            <person name="Israni S."/>
            <person name="Dalin E."/>
            <person name="Tice H."/>
            <person name="Pitluck S."/>
            <person name="Chain P."/>
            <person name="Malfatti S."/>
            <person name="Shin M."/>
            <person name="Vergez L."/>
            <person name="Schmutz J."/>
            <person name="Larimer F."/>
            <person name="Land M."/>
            <person name="Hauser L."/>
            <person name="Kyrpides N."/>
            <person name="Tiedje J."/>
            <person name="Richardson P."/>
        </authorList>
    </citation>
    <scope>NUCLEOTIDE SEQUENCE [LARGE SCALE GENOMIC DNA]</scope>
    <source>
        <strain evidence="2">G4 / LMG 22486</strain>
        <plasmid evidence="1 2">pBVIE05</plasmid>
    </source>
</reference>
<accession>A4JWB5</accession>
<dbReference type="EMBL" id="CP000621">
    <property type="protein sequence ID" value="ABO60568.1"/>
    <property type="molecule type" value="Genomic_DNA"/>
</dbReference>
<dbReference type="HOGENOM" id="CLU_1308202_0_0_4"/>
<keyword evidence="1" id="KW-0614">Plasmid</keyword>
<dbReference type="Proteomes" id="UP000002287">
    <property type="component" value="Plasmid pBVIE05"/>
</dbReference>
<name>A4JWB5_BURVG</name>
<dbReference type="AlphaFoldDB" id="A4JWB5"/>
<evidence type="ECO:0000313" key="2">
    <source>
        <dbReference type="Proteomes" id="UP000002287"/>
    </source>
</evidence>
<sequence>MKVLQLTALDGSKWNIPVEVIARNCADYYAPIDFGGDADAALSGILAQFEKDPSEAAEWASNNMNWSDVKERAVCVSGPEPINMEDSWMEGEKRVVDVPDAPAECGESDATPLRWYQRGALSIANADALKPSLVIRAVAEQPRVLFSIRADGRVELGDDVTPDEAARAFWDNVRLMGARMGIAVGAQDDAAGKVRALEAGNRPLVAETQS</sequence>
<geneLocation type="plasmid" evidence="1 2">
    <name>pBVIE05</name>
</geneLocation>
<protein>
    <submittedName>
        <fullName evidence="1">Uncharacterized protein</fullName>
    </submittedName>
</protein>
<organism evidence="1 2">
    <name type="scientific">Burkholderia vietnamiensis (strain G4 / LMG 22486)</name>
    <name type="common">Burkholderia cepacia (strain R1808)</name>
    <dbReference type="NCBI Taxonomy" id="269482"/>
    <lineage>
        <taxon>Bacteria</taxon>
        <taxon>Pseudomonadati</taxon>
        <taxon>Pseudomonadota</taxon>
        <taxon>Betaproteobacteria</taxon>
        <taxon>Burkholderiales</taxon>
        <taxon>Burkholderiaceae</taxon>
        <taxon>Burkholderia</taxon>
        <taxon>Burkholderia cepacia complex</taxon>
    </lineage>
</organism>